<dbReference type="AlphaFoldDB" id="A0AA36NKA6"/>
<feature type="compositionally biased region" description="Basic residues" evidence="1">
    <location>
        <begin position="118"/>
        <end position="128"/>
    </location>
</feature>
<keyword evidence="4" id="KW-1185">Reference proteome</keyword>
<feature type="chain" id="PRO_5041267262" evidence="2">
    <location>
        <begin position="45"/>
        <end position="302"/>
    </location>
</feature>
<accession>A0AA36NKA6</accession>
<evidence type="ECO:0000313" key="4">
    <source>
        <dbReference type="Proteomes" id="UP001178507"/>
    </source>
</evidence>
<dbReference type="Proteomes" id="UP001178507">
    <property type="component" value="Unassembled WGS sequence"/>
</dbReference>
<reference evidence="3" key="1">
    <citation type="submission" date="2023-08" db="EMBL/GenBank/DDBJ databases">
        <authorList>
            <person name="Chen Y."/>
            <person name="Shah S."/>
            <person name="Dougan E. K."/>
            <person name="Thang M."/>
            <person name="Chan C."/>
        </authorList>
    </citation>
    <scope>NUCLEOTIDE SEQUENCE</scope>
</reference>
<feature type="signal peptide" evidence="2">
    <location>
        <begin position="1"/>
        <end position="44"/>
    </location>
</feature>
<evidence type="ECO:0000256" key="1">
    <source>
        <dbReference type="SAM" id="MobiDB-lite"/>
    </source>
</evidence>
<feature type="region of interest" description="Disordered" evidence="1">
    <location>
        <begin position="109"/>
        <end position="131"/>
    </location>
</feature>
<sequence length="302" mass="33543">MRHLAVLGSRQPRAHLTLIHLILHSRLCMMWHLMQIALLVVVKSDQPEQACEGPQASSAGAVLLQASTNRTQLASERQVSSRIQQDLEDIQASLLERSHEGVHEVVEQELEDAVQGKNSRRRRSRRRTTTTTTTVDCGSSVDYVSIAWQVASGFCLEGSNSGGSTYLDTSSCSSITNGRDRFSFVDQGDGYCKLQSQYATRRRSAKGKSVTCATNSKAVVFCTAQGSQSYTKFKLEDLGSNRFSMYWYDSSGNSAIAKRNPYGIRIQDYSSSDEPKFKVYKNAVYSSTCLLTKNDLGLTCWK</sequence>
<proteinExistence type="predicted"/>
<comment type="caution">
    <text evidence="3">The sequence shown here is derived from an EMBL/GenBank/DDBJ whole genome shotgun (WGS) entry which is preliminary data.</text>
</comment>
<dbReference type="EMBL" id="CAUJNA010003675">
    <property type="protein sequence ID" value="CAJ1407541.1"/>
    <property type="molecule type" value="Genomic_DNA"/>
</dbReference>
<name>A0AA36NKA6_9DINO</name>
<organism evidence="3 4">
    <name type="scientific">Effrenium voratum</name>
    <dbReference type="NCBI Taxonomy" id="2562239"/>
    <lineage>
        <taxon>Eukaryota</taxon>
        <taxon>Sar</taxon>
        <taxon>Alveolata</taxon>
        <taxon>Dinophyceae</taxon>
        <taxon>Suessiales</taxon>
        <taxon>Symbiodiniaceae</taxon>
        <taxon>Effrenium</taxon>
    </lineage>
</organism>
<evidence type="ECO:0000313" key="3">
    <source>
        <dbReference type="EMBL" id="CAJ1407541.1"/>
    </source>
</evidence>
<keyword evidence="2" id="KW-0732">Signal</keyword>
<evidence type="ECO:0000256" key="2">
    <source>
        <dbReference type="SAM" id="SignalP"/>
    </source>
</evidence>
<protein>
    <submittedName>
        <fullName evidence="3">Uncharacterized protein</fullName>
    </submittedName>
</protein>
<gene>
    <name evidence="3" type="ORF">EVOR1521_LOCUS29199</name>
</gene>